<comment type="caution">
    <text evidence="1">The sequence shown here is derived from an EMBL/GenBank/DDBJ whole genome shotgun (WGS) entry which is preliminary data.</text>
</comment>
<reference evidence="1" key="1">
    <citation type="journal article" date="2020" name="New Phytol.">
        <title>Comparative genomics reveals dynamic genome evolution in host specialist ectomycorrhizal fungi.</title>
        <authorList>
            <person name="Lofgren L.A."/>
            <person name="Nguyen N.H."/>
            <person name="Vilgalys R."/>
            <person name="Ruytinx J."/>
            <person name="Liao H.L."/>
            <person name="Branco S."/>
            <person name="Kuo A."/>
            <person name="LaButti K."/>
            <person name="Lipzen A."/>
            <person name="Andreopoulos W."/>
            <person name="Pangilinan J."/>
            <person name="Riley R."/>
            <person name="Hundley H."/>
            <person name="Na H."/>
            <person name="Barry K."/>
            <person name="Grigoriev I.V."/>
            <person name="Stajich J.E."/>
            <person name="Kennedy P.G."/>
        </authorList>
    </citation>
    <scope>NUCLEOTIDE SEQUENCE</scope>
    <source>
        <strain evidence="1">DOB743</strain>
    </source>
</reference>
<evidence type="ECO:0000313" key="1">
    <source>
        <dbReference type="EMBL" id="KAG1775299.1"/>
    </source>
</evidence>
<proteinExistence type="predicted"/>
<dbReference type="Proteomes" id="UP000714275">
    <property type="component" value="Unassembled WGS sequence"/>
</dbReference>
<dbReference type="EMBL" id="JABBWD010000035">
    <property type="protein sequence ID" value="KAG1775299.1"/>
    <property type="molecule type" value="Genomic_DNA"/>
</dbReference>
<name>A0A9P6ZR76_9AGAM</name>
<keyword evidence="2" id="KW-1185">Reference proteome</keyword>
<accession>A0A9P6ZR76</accession>
<sequence length="153" mass="17939">MVIVIVCVTFMITIHVNICLRSTMYQYTHKKYYDSPRCSITRRQMLENQTAKTARWLFLDRTLLHDAFAFGEDVTIELYDSELISTSHLVKHLAPSLMKKGREPTEPIRCTIPFQTPVDTNRISIDATRVNENVKEDQMAVLSFFFLCFHHRH</sequence>
<feature type="non-terminal residue" evidence="1">
    <location>
        <position position="153"/>
    </location>
</feature>
<organism evidence="1 2">
    <name type="scientific">Suillus placidus</name>
    <dbReference type="NCBI Taxonomy" id="48579"/>
    <lineage>
        <taxon>Eukaryota</taxon>
        <taxon>Fungi</taxon>
        <taxon>Dikarya</taxon>
        <taxon>Basidiomycota</taxon>
        <taxon>Agaricomycotina</taxon>
        <taxon>Agaricomycetes</taxon>
        <taxon>Agaricomycetidae</taxon>
        <taxon>Boletales</taxon>
        <taxon>Suillineae</taxon>
        <taxon>Suillaceae</taxon>
        <taxon>Suillus</taxon>
    </lineage>
</organism>
<evidence type="ECO:0000313" key="2">
    <source>
        <dbReference type="Proteomes" id="UP000714275"/>
    </source>
</evidence>
<gene>
    <name evidence="1" type="ORF">EV702DRAFT_1120075</name>
</gene>
<protein>
    <submittedName>
        <fullName evidence="1">Uncharacterized protein</fullName>
    </submittedName>
</protein>
<dbReference type="AlphaFoldDB" id="A0A9P6ZR76"/>